<dbReference type="InterPro" id="IPR008949">
    <property type="entry name" value="Isoprenoid_synthase_dom_sf"/>
</dbReference>
<comment type="similarity">
    <text evidence="3">Belongs to the FPP/GGPP synthase family.</text>
</comment>
<dbReference type="InterPro" id="IPR000092">
    <property type="entry name" value="Polyprenyl_synt"/>
</dbReference>
<organism evidence="4">
    <name type="scientific">Rhipicephalus appendiculatus</name>
    <name type="common">Brown ear tick</name>
    <dbReference type="NCBI Taxonomy" id="34631"/>
    <lineage>
        <taxon>Eukaryota</taxon>
        <taxon>Metazoa</taxon>
        <taxon>Ecdysozoa</taxon>
        <taxon>Arthropoda</taxon>
        <taxon>Chelicerata</taxon>
        <taxon>Arachnida</taxon>
        <taxon>Acari</taxon>
        <taxon>Parasitiformes</taxon>
        <taxon>Ixodida</taxon>
        <taxon>Ixodoidea</taxon>
        <taxon>Ixodidae</taxon>
        <taxon>Rhipicephalinae</taxon>
        <taxon>Rhipicephalus</taxon>
        <taxon>Rhipicephalus</taxon>
    </lineage>
</organism>
<dbReference type="GO" id="GO:0008299">
    <property type="term" value="P:isoprenoid biosynthetic process"/>
    <property type="evidence" value="ECO:0007669"/>
    <property type="project" value="InterPro"/>
</dbReference>
<dbReference type="GO" id="GO:0046872">
    <property type="term" value="F:metal ion binding"/>
    <property type="evidence" value="ECO:0007669"/>
    <property type="project" value="UniProtKB-KW"/>
</dbReference>
<dbReference type="Gene3D" id="1.10.600.10">
    <property type="entry name" value="Farnesyl Diphosphate Synthase"/>
    <property type="match status" value="1"/>
</dbReference>
<proteinExistence type="inferred from homology"/>
<sequence length="343" mass="39257">MCLRAMDKNGQSMTSEEMERAILQPYYYIVKIPGKQIRTKLAQAFNYWLQISPEKCQAVTEIVQMLHNSSLLIDDIEDNSLLRRGVPVAHHIFGVASTINSANYVYFLSLEKCLQLGDPRATTVFTEQCLELHRGQGMEIYWRDNYICPSEDDYITMVKRKTGGLFGLAVRLMQLFSENKSDFSELIGTLGLYFQIRDDYANLVLKEYTDNKSFAEDLTEGKFSFPIIHAIQKHPEDPRMMSILAPPEEMLGHCSWASWPIATQVGAASKKHIPRRAGSDDIVKKRTKDLEIKKYAVDVLEKLGSFAYTREILQKLDAEARREAEKLGGNPYIVQVLDELKNW</sequence>
<dbReference type="InterPro" id="IPR033749">
    <property type="entry name" value="Polyprenyl_synt_CS"/>
</dbReference>
<dbReference type="SUPFAM" id="SSF48576">
    <property type="entry name" value="Terpenoid synthases"/>
    <property type="match status" value="1"/>
</dbReference>
<dbReference type="GO" id="GO:0004659">
    <property type="term" value="F:prenyltransferase activity"/>
    <property type="evidence" value="ECO:0007669"/>
    <property type="project" value="InterPro"/>
</dbReference>
<evidence type="ECO:0000256" key="3">
    <source>
        <dbReference type="RuleBase" id="RU004466"/>
    </source>
</evidence>
<dbReference type="PANTHER" id="PTHR12001">
    <property type="entry name" value="GERANYLGERANYL PYROPHOSPHATE SYNTHASE"/>
    <property type="match status" value="1"/>
</dbReference>
<keyword evidence="1" id="KW-0479">Metal-binding</keyword>
<evidence type="ECO:0000256" key="2">
    <source>
        <dbReference type="ARBA" id="ARBA00022842"/>
    </source>
</evidence>
<dbReference type="EMBL" id="GEDV01002267">
    <property type="protein sequence ID" value="JAP86290.1"/>
    <property type="molecule type" value="Transcribed_RNA"/>
</dbReference>
<dbReference type="GO" id="GO:0042811">
    <property type="term" value="P:pheromone biosynthetic process"/>
    <property type="evidence" value="ECO:0007669"/>
    <property type="project" value="UniProtKB-ARBA"/>
</dbReference>
<keyword evidence="3" id="KW-0808">Transferase</keyword>
<keyword evidence="2" id="KW-0460">Magnesium</keyword>
<dbReference type="PROSITE" id="PS00723">
    <property type="entry name" value="POLYPRENYL_SYNTHASE_1"/>
    <property type="match status" value="1"/>
</dbReference>
<name>A0A131Z6A4_RHIAP</name>
<dbReference type="SFLD" id="SFLDS00005">
    <property type="entry name" value="Isoprenoid_Synthase_Type_I"/>
    <property type="match status" value="1"/>
</dbReference>
<dbReference type="CDD" id="cd00685">
    <property type="entry name" value="Trans_IPPS_HT"/>
    <property type="match status" value="1"/>
</dbReference>
<evidence type="ECO:0000256" key="1">
    <source>
        <dbReference type="ARBA" id="ARBA00022723"/>
    </source>
</evidence>
<protein>
    <submittedName>
        <fullName evidence="4">Geranylgeranyl diphosphate synthase, type III</fullName>
    </submittedName>
</protein>
<dbReference type="PANTHER" id="PTHR12001:SF44">
    <property type="entry name" value="GERANYLGERANYL PYROPHOSPHATE SYNTHASE"/>
    <property type="match status" value="1"/>
</dbReference>
<dbReference type="Pfam" id="PF00348">
    <property type="entry name" value="polyprenyl_synt"/>
    <property type="match status" value="1"/>
</dbReference>
<evidence type="ECO:0000313" key="4">
    <source>
        <dbReference type="EMBL" id="JAP86290.1"/>
    </source>
</evidence>
<dbReference type="AlphaFoldDB" id="A0A131Z6A4"/>
<reference evidence="4" key="1">
    <citation type="journal article" date="2016" name="Ticks Tick Borne Dis.">
        <title>De novo assembly and annotation of the salivary gland transcriptome of Rhipicephalus appendiculatus male and female ticks during blood feeding.</title>
        <authorList>
            <person name="de Castro M.H."/>
            <person name="de Klerk D."/>
            <person name="Pienaar R."/>
            <person name="Latif A.A."/>
            <person name="Rees D.J."/>
            <person name="Mans B.J."/>
        </authorList>
    </citation>
    <scope>NUCLEOTIDE SEQUENCE</scope>
    <source>
        <tissue evidence="4">Salivary glands</tissue>
    </source>
</reference>
<dbReference type="PROSITE" id="PS00444">
    <property type="entry name" value="POLYPRENYL_SYNTHASE_2"/>
    <property type="match status" value="1"/>
</dbReference>
<accession>A0A131Z6A4</accession>
<dbReference type="SFLD" id="SFLDG01017">
    <property type="entry name" value="Polyprenyl_Transferase_Like"/>
    <property type="match status" value="1"/>
</dbReference>